<dbReference type="EMBL" id="LAZR01024200">
    <property type="protein sequence ID" value="KKL75964.1"/>
    <property type="molecule type" value="Genomic_DNA"/>
</dbReference>
<protein>
    <recommendedName>
        <fullName evidence="1">Polymerase/histidinol phosphatase N-terminal domain-containing protein</fullName>
    </recommendedName>
</protein>
<proteinExistence type="predicted"/>
<sequence>MKIDLHNHTNHSPCSDQTVKEMLDTAKEFGLDIIAITDHDSVSGIDEAIEYGKKIGIKVIPGLEITATSENDVKSLEPHTRVDILSYKIDWHSSLLKKFYENLSILKIIWAKGFVLYLNKKGYQLDID</sequence>
<dbReference type="SMART" id="SM00481">
    <property type="entry name" value="POLIIIAc"/>
    <property type="match status" value="1"/>
</dbReference>
<dbReference type="PANTHER" id="PTHR42924">
    <property type="entry name" value="EXONUCLEASE"/>
    <property type="match status" value="1"/>
</dbReference>
<reference evidence="2" key="1">
    <citation type="journal article" date="2015" name="Nature">
        <title>Complex archaea that bridge the gap between prokaryotes and eukaryotes.</title>
        <authorList>
            <person name="Spang A."/>
            <person name="Saw J.H."/>
            <person name="Jorgensen S.L."/>
            <person name="Zaremba-Niedzwiedzka K."/>
            <person name="Martijn J."/>
            <person name="Lind A.E."/>
            <person name="van Eijk R."/>
            <person name="Schleper C."/>
            <person name="Guy L."/>
            <person name="Ettema T.J."/>
        </authorList>
    </citation>
    <scope>NUCLEOTIDE SEQUENCE</scope>
</reference>
<dbReference type="Pfam" id="PF02811">
    <property type="entry name" value="PHP"/>
    <property type="match status" value="1"/>
</dbReference>
<dbReference type="InterPro" id="IPR052018">
    <property type="entry name" value="PHP_domain"/>
</dbReference>
<dbReference type="SUPFAM" id="SSF89550">
    <property type="entry name" value="PHP domain-like"/>
    <property type="match status" value="1"/>
</dbReference>
<dbReference type="GO" id="GO:0035312">
    <property type="term" value="F:5'-3' DNA exonuclease activity"/>
    <property type="evidence" value="ECO:0007669"/>
    <property type="project" value="TreeGrafter"/>
</dbReference>
<organism evidence="2">
    <name type="scientific">marine sediment metagenome</name>
    <dbReference type="NCBI Taxonomy" id="412755"/>
    <lineage>
        <taxon>unclassified sequences</taxon>
        <taxon>metagenomes</taxon>
        <taxon>ecological metagenomes</taxon>
    </lineage>
</organism>
<dbReference type="Gene3D" id="3.20.20.140">
    <property type="entry name" value="Metal-dependent hydrolases"/>
    <property type="match status" value="1"/>
</dbReference>
<dbReference type="InterPro" id="IPR003141">
    <property type="entry name" value="Pol/His_phosphatase_N"/>
</dbReference>
<evidence type="ECO:0000259" key="1">
    <source>
        <dbReference type="SMART" id="SM00481"/>
    </source>
</evidence>
<feature type="non-terminal residue" evidence="2">
    <location>
        <position position="128"/>
    </location>
</feature>
<name>A0A0F9EPI7_9ZZZZ</name>
<dbReference type="PANTHER" id="PTHR42924:SF3">
    <property type="entry name" value="POLYMERASE_HISTIDINOL PHOSPHATASE N-TERMINAL DOMAIN-CONTAINING PROTEIN"/>
    <property type="match status" value="1"/>
</dbReference>
<comment type="caution">
    <text evidence="2">The sequence shown here is derived from an EMBL/GenBank/DDBJ whole genome shotgun (WGS) entry which is preliminary data.</text>
</comment>
<dbReference type="InterPro" id="IPR016195">
    <property type="entry name" value="Pol/histidinol_Pase-like"/>
</dbReference>
<feature type="domain" description="Polymerase/histidinol phosphatase N-terminal" evidence="1">
    <location>
        <begin position="3"/>
        <end position="69"/>
    </location>
</feature>
<dbReference type="GO" id="GO:0004534">
    <property type="term" value="F:5'-3' RNA exonuclease activity"/>
    <property type="evidence" value="ECO:0007669"/>
    <property type="project" value="TreeGrafter"/>
</dbReference>
<dbReference type="CDD" id="cd07432">
    <property type="entry name" value="PHP_HisPPase"/>
    <property type="match status" value="1"/>
</dbReference>
<dbReference type="InterPro" id="IPR004013">
    <property type="entry name" value="PHP_dom"/>
</dbReference>
<gene>
    <name evidence="2" type="ORF">LCGC14_2049650</name>
</gene>
<accession>A0A0F9EPI7</accession>
<dbReference type="AlphaFoldDB" id="A0A0F9EPI7"/>
<evidence type="ECO:0000313" key="2">
    <source>
        <dbReference type="EMBL" id="KKL75964.1"/>
    </source>
</evidence>